<dbReference type="SUPFAM" id="SSF101874">
    <property type="entry name" value="YceI-like"/>
    <property type="match status" value="1"/>
</dbReference>
<dbReference type="Gene3D" id="2.40.128.110">
    <property type="entry name" value="Lipid/polyisoprenoid-binding, YceI-like"/>
    <property type="match status" value="1"/>
</dbReference>
<evidence type="ECO:0000259" key="2">
    <source>
        <dbReference type="SMART" id="SM00867"/>
    </source>
</evidence>
<dbReference type="InterPro" id="IPR036761">
    <property type="entry name" value="TTHA0802/YceI-like_sf"/>
</dbReference>
<feature type="domain" description="Lipid/polyisoprenoid-binding YceI-like" evidence="2">
    <location>
        <begin position="27"/>
        <end position="190"/>
    </location>
</feature>
<proteinExistence type="predicted"/>
<dbReference type="RefSeq" id="WP_186912331.1">
    <property type="nucleotide sequence ID" value="NZ_JACOFV010000008.1"/>
</dbReference>
<accession>A0A923HPK4</accession>
<gene>
    <name evidence="3" type="ORF">H8K32_09860</name>
</gene>
<dbReference type="Proteomes" id="UP000634011">
    <property type="component" value="Unassembled WGS sequence"/>
</dbReference>
<evidence type="ECO:0000256" key="1">
    <source>
        <dbReference type="SAM" id="SignalP"/>
    </source>
</evidence>
<organism evidence="3 4">
    <name type="scientific">Undibacterium jejuense</name>
    <dbReference type="NCBI Taxonomy" id="1344949"/>
    <lineage>
        <taxon>Bacteria</taxon>
        <taxon>Pseudomonadati</taxon>
        <taxon>Pseudomonadota</taxon>
        <taxon>Betaproteobacteria</taxon>
        <taxon>Burkholderiales</taxon>
        <taxon>Oxalobacteraceae</taxon>
        <taxon>Undibacterium</taxon>
    </lineage>
</organism>
<dbReference type="EMBL" id="JACOFV010000008">
    <property type="protein sequence ID" value="MBC3862403.1"/>
    <property type="molecule type" value="Genomic_DNA"/>
</dbReference>
<sequence length="192" mass="21877">MPIRLLFKHIVLLISGLISSAVFAENTYKIDPEHTFSSFEYQHWGLSTQRGRFDKNTGSISMDTENKSGSINLEIDANSVNTGSDIFNRAMRSSNFFDTDKFPKISFSSDKMIFNEDKLTQVTGKLTIKNTTLPVTIEVTQFNCRFMILYLREACGANGYTKILRSDFKVGRYVPFVSDEVTLYFNVEAIKE</sequence>
<protein>
    <submittedName>
        <fullName evidence="3">YceI family protein</fullName>
    </submittedName>
</protein>
<dbReference type="SMART" id="SM00867">
    <property type="entry name" value="YceI"/>
    <property type="match status" value="1"/>
</dbReference>
<keyword evidence="4" id="KW-1185">Reference proteome</keyword>
<dbReference type="InterPro" id="IPR007372">
    <property type="entry name" value="Lipid/polyisoprenoid-bd_YceI"/>
</dbReference>
<name>A0A923HPK4_9BURK</name>
<dbReference type="Pfam" id="PF04264">
    <property type="entry name" value="YceI"/>
    <property type="match status" value="1"/>
</dbReference>
<comment type="caution">
    <text evidence="3">The sequence shown here is derived from an EMBL/GenBank/DDBJ whole genome shotgun (WGS) entry which is preliminary data.</text>
</comment>
<dbReference type="AlphaFoldDB" id="A0A923HPK4"/>
<evidence type="ECO:0000313" key="3">
    <source>
        <dbReference type="EMBL" id="MBC3862403.1"/>
    </source>
</evidence>
<dbReference type="PANTHER" id="PTHR34406">
    <property type="entry name" value="PROTEIN YCEI"/>
    <property type="match status" value="1"/>
</dbReference>
<keyword evidence="1" id="KW-0732">Signal</keyword>
<feature type="signal peptide" evidence="1">
    <location>
        <begin position="1"/>
        <end position="24"/>
    </location>
</feature>
<dbReference type="PANTHER" id="PTHR34406:SF2">
    <property type="entry name" value="PERIPLASMIC PROTEIN"/>
    <property type="match status" value="1"/>
</dbReference>
<feature type="chain" id="PRO_5036742685" evidence="1">
    <location>
        <begin position="25"/>
        <end position="192"/>
    </location>
</feature>
<reference evidence="3" key="1">
    <citation type="submission" date="2020-08" db="EMBL/GenBank/DDBJ databases">
        <title>Novel species isolated from subtropical streams in China.</title>
        <authorList>
            <person name="Lu H."/>
        </authorList>
    </citation>
    <scope>NUCLEOTIDE SEQUENCE</scope>
    <source>
        <strain evidence="3">KACC 12607</strain>
    </source>
</reference>
<evidence type="ECO:0000313" key="4">
    <source>
        <dbReference type="Proteomes" id="UP000634011"/>
    </source>
</evidence>